<feature type="transmembrane region" description="Helical" evidence="9">
    <location>
        <begin position="131"/>
        <end position="150"/>
    </location>
</feature>
<feature type="transmembrane region" description="Helical" evidence="9">
    <location>
        <begin position="207"/>
        <end position="226"/>
    </location>
</feature>
<feature type="transmembrane region" description="Helical" evidence="9">
    <location>
        <begin position="284"/>
        <end position="314"/>
    </location>
</feature>
<keyword evidence="3" id="KW-0813">Transport</keyword>
<keyword evidence="11" id="KW-1185">Reference proteome</keyword>
<dbReference type="EMBL" id="BSFN01000025">
    <property type="protein sequence ID" value="GLK91742.1"/>
    <property type="molecule type" value="Genomic_DNA"/>
</dbReference>
<feature type="transmembrane region" description="Helical" evidence="9">
    <location>
        <begin position="157"/>
        <end position="181"/>
    </location>
</feature>
<keyword evidence="7 9" id="KW-1133">Transmembrane helix</keyword>
<dbReference type="AlphaFoldDB" id="A0A9W6KAG0"/>
<evidence type="ECO:0000256" key="2">
    <source>
        <dbReference type="ARBA" id="ARBA00008220"/>
    </source>
</evidence>
<comment type="similarity">
    <text evidence="2">Belongs to the amino acid-polyamine-organocation (APC) superfamily. Basic amino acid/polyamine antiporter (APA) (TC 2.A.3.2) family.</text>
</comment>
<dbReference type="InterPro" id="IPR002293">
    <property type="entry name" value="AA/rel_permease1"/>
</dbReference>
<dbReference type="Pfam" id="PF13520">
    <property type="entry name" value="AA_permease_2"/>
    <property type="match status" value="1"/>
</dbReference>
<evidence type="ECO:0000256" key="7">
    <source>
        <dbReference type="ARBA" id="ARBA00022989"/>
    </source>
</evidence>
<gene>
    <name evidence="10" type="primary">aaxC</name>
    <name evidence="10" type="ORF">GCM10017655_48060</name>
</gene>
<feature type="transmembrane region" description="Helical" evidence="9">
    <location>
        <begin position="335"/>
        <end position="354"/>
    </location>
</feature>
<evidence type="ECO:0000256" key="8">
    <source>
        <dbReference type="ARBA" id="ARBA00023136"/>
    </source>
</evidence>
<feature type="transmembrane region" description="Helical" evidence="9">
    <location>
        <begin position="360"/>
        <end position="382"/>
    </location>
</feature>
<keyword evidence="5 9" id="KW-0812">Transmembrane</keyword>
<dbReference type="InterPro" id="IPR004754">
    <property type="entry name" value="Amino_acid_antiprt"/>
</dbReference>
<evidence type="ECO:0000313" key="10">
    <source>
        <dbReference type="EMBL" id="GLK91742.1"/>
    </source>
</evidence>
<evidence type="ECO:0000256" key="9">
    <source>
        <dbReference type="SAM" id="Phobius"/>
    </source>
</evidence>
<evidence type="ECO:0000313" key="11">
    <source>
        <dbReference type="Proteomes" id="UP001143328"/>
    </source>
</evidence>
<dbReference type="PANTHER" id="PTHR42770">
    <property type="entry name" value="AMINO ACID TRANSPORTER-RELATED"/>
    <property type="match status" value="1"/>
</dbReference>
<feature type="transmembrane region" description="Helical" evidence="9">
    <location>
        <begin position="97"/>
        <end position="119"/>
    </location>
</feature>
<evidence type="ECO:0000256" key="1">
    <source>
        <dbReference type="ARBA" id="ARBA00004651"/>
    </source>
</evidence>
<proteinExistence type="inferred from homology"/>
<keyword evidence="4" id="KW-1003">Cell membrane</keyword>
<dbReference type="PIRSF" id="PIRSF006060">
    <property type="entry name" value="AA_transporter"/>
    <property type="match status" value="1"/>
</dbReference>
<dbReference type="GO" id="GO:0022857">
    <property type="term" value="F:transmembrane transporter activity"/>
    <property type="evidence" value="ECO:0007669"/>
    <property type="project" value="InterPro"/>
</dbReference>
<evidence type="ECO:0000256" key="6">
    <source>
        <dbReference type="ARBA" id="ARBA00022970"/>
    </source>
</evidence>
<sequence length="478" mass="51860">MANDTGNAPPAKLGLFLLSGVVIGSMIGGGGFNLPQNMSAHASLGAIAIAWALTLVGMFFLANCFRLLSTQRPDLTAGVYAYAREGFGDLAGFQVAWGYWLSAAFGNVAFAVLIMKSLGYLFPVFGDGKNWLSIGGASLLIWIMHFTVLFGVRRAAVLGSIASVLNVSSLLVTIAIMALMVKADMFRLDLWGEGQQLGSVMTQVESTMLVTLWVFIGIEGAVVMSARARKPQQVGQATYIGLMVCTLLYFLLSALPFGFMTQPELAGLDEPAAAYILERLVGRWGAVFVICSLLISLLSCWLAWTILVAELPFAGAKDGVFPRILGRENRFGSPAPSLWLSSAVMQIIVFVVLFAENAWIWLISVTGVMILPAYLASTAYLWRYALQHRYMDEWGRALRSGVLGSVYAVWLLYAAGPQYLLMSSLLFMAGLPVFYYAHRQNWPHAPLFTRAEGVAAMALVVVAGLALWAFWTGLVELG</sequence>
<dbReference type="Proteomes" id="UP001143328">
    <property type="component" value="Unassembled WGS sequence"/>
</dbReference>
<feature type="transmembrane region" description="Helical" evidence="9">
    <location>
        <begin position="449"/>
        <end position="471"/>
    </location>
</feature>
<feature type="transmembrane region" description="Helical" evidence="9">
    <location>
        <begin position="238"/>
        <end position="259"/>
    </location>
</feature>
<reference evidence="10" key="1">
    <citation type="journal article" date="2014" name="Int. J. Syst. Evol. Microbiol.">
        <title>Complete genome sequence of Corynebacterium casei LMG S-19264T (=DSM 44701T), isolated from a smear-ripened cheese.</title>
        <authorList>
            <consortium name="US DOE Joint Genome Institute (JGI-PGF)"/>
            <person name="Walter F."/>
            <person name="Albersmeier A."/>
            <person name="Kalinowski J."/>
            <person name="Ruckert C."/>
        </authorList>
    </citation>
    <scope>NUCLEOTIDE SEQUENCE</scope>
    <source>
        <strain evidence="10">VKM B-2935</strain>
    </source>
</reference>
<dbReference type="InterPro" id="IPR050367">
    <property type="entry name" value="APC_superfamily"/>
</dbReference>
<accession>A0A9W6KAG0</accession>
<reference evidence="10" key="2">
    <citation type="submission" date="2023-01" db="EMBL/GenBank/DDBJ databases">
        <authorList>
            <person name="Sun Q."/>
            <person name="Evtushenko L."/>
        </authorList>
    </citation>
    <scope>NUCLEOTIDE SEQUENCE</scope>
    <source>
        <strain evidence="10">VKM B-2935</strain>
    </source>
</reference>
<comment type="subcellular location">
    <subcellularLocation>
        <location evidence="1">Cell membrane</location>
        <topology evidence="1">Multi-pass membrane protein</topology>
    </subcellularLocation>
</comment>
<dbReference type="NCBIfam" id="TIGR00905">
    <property type="entry name" value="2A0302"/>
    <property type="match status" value="1"/>
</dbReference>
<evidence type="ECO:0000256" key="5">
    <source>
        <dbReference type="ARBA" id="ARBA00022692"/>
    </source>
</evidence>
<evidence type="ECO:0000256" key="4">
    <source>
        <dbReference type="ARBA" id="ARBA00022475"/>
    </source>
</evidence>
<organism evidence="10 11">
    <name type="scientific">Pseudomonas turukhanskensis</name>
    <dbReference type="NCBI Taxonomy" id="1806536"/>
    <lineage>
        <taxon>Bacteria</taxon>
        <taxon>Pseudomonadati</taxon>
        <taxon>Pseudomonadota</taxon>
        <taxon>Gammaproteobacteria</taxon>
        <taxon>Pseudomonadales</taxon>
        <taxon>Pseudomonadaceae</taxon>
        <taxon>Pseudomonas</taxon>
    </lineage>
</organism>
<name>A0A9W6KAG0_9PSED</name>
<dbReference type="RefSeq" id="WP_271198000.1">
    <property type="nucleotide sequence ID" value="NZ_BSFN01000025.1"/>
</dbReference>
<feature type="transmembrane region" description="Helical" evidence="9">
    <location>
        <begin position="394"/>
        <end position="413"/>
    </location>
</feature>
<protein>
    <submittedName>
        <fullName evidence="10">Arginine/agmatine antiporter</fullName>
    </submittedName>
</protein>
<feature type="transmembrane region" description="Helical" evidence="9">
    <location>
        <begin position="12"/>
        <end position="34"/>
    </location>
</feature>
<keyword evidence="6" id="KW-0029">Amino-acid transport</keyword>
<dbReference type="PANTHER" id="PTHR42770:SF4">
    <property type="entry name" value="ARGININE_ORNITHINE ANTIPORTER-RELATED"/>
    <property type="match status" value="1"/>
</dbReference>
<dbReference type="GO" id="GO:0006865">
    <property type="term" value="P:amino acid transport"/>
    <property type="evidence" value="ECO:0007669"/>
    <property type="project" value="UniProtKB-KW"/>
</dbReference>
<keyword evidence="8 9" id="KW-0472">Membrane</keyword>
<evidence type="ECO:0000256" key="3">
    <source>
        <dbReference type="ARBA" id="ARBA00022448"/>
    </source>
</evidence>
<feature type="transmembrane region" description="Helical" evidence="9">
    <location>
        <begin position="40"/>
        <end position="62"/>
    </location>
</feature>
<comment type="caution">
    <text evidence="10">The sequence shown here is derived from an EMBL/GenBank/DDBJ whole genome shotgun (WGS) entry which is preliminary data.</text>
</comment>
<dbReference type="GO" id="GO:0005886">
    <property type="term" value="C:plasma membrane"/>
    <property type="evidence" value="ECO:0007669"/>
    <property type="project" value="UniProtKB-SubCell"/>
</dbReference>
<dbReference type="Gene3D" id="1.20.1740.10">
    <property type="entry name" value="Amino acid/polyamine transporter I"/>
    <property type="match status" value="1"/>
</dbReference>